<dbReference type="Gene3D" id="3.30.160.60">
    <property type="entry name" value="Classic Zinc Finger"/>
    <property type="match status" value="1"/>
</dbReference>
<gene>
    <name evidence="9" type="ORF">TSUD_246920</name>
</gene>
<feature type="domain" description="C2H2-type" evidence="8">
    <location>
        <begin position="40"/>
        <end position="63"/>
    </location>
</feature>
<organism evidence="9 10">
    <name type="scientific">Trifolium subterraneum</name>
    <name type="common">Subterranean clover</name>
    <dbReference type="NCBI Taxonomy" id="3900"/>
    <lineage>
        <taxon>Eukaryota</taxon>
        <taxon>Viridiplantae</taxon>
        <taxon>Streptophyta</taxon>
        <taxon>Embryophyta</taxon>
        <taxon>Tracheophyta</taxon>
        <taxon>Spermatophyta</taxon>
        <taxon>Magnoliopsida</taxon>
        <taxon>eudicotyledons</taxon>
        <taxon>Gunneridae</taxon>
        <taxon>Pentapetalae</taxon>
        <taxon>rosids</taxon>
        <taxon>fabids</taxon>
        <taxon>Fabales</taxon>
        <taxon>Fabaceae</taxon>
        <taxon>Papilionoideae</taxon>
        <taxon>50 kb inversion clade</taxon>
        <taxon>NPAAA clade</taxon>
        <taxon>Hologalegina</taxon>
        <taxon>IRL clade</taxon>
        <taxon>Trifolieae</taxon>
        <taxon>Trifolium</taxon>
    </lineage>
</organism>
<dbReference type="GO" id="GO:0003676">
    <property type="term" value="F:nucleic acid binding"/>
    <property type="evidence" value="ECO:0007669"/>
    <property type="project" value="InterPro"/>
</dbReference>
<dbReference type="InterPro" id="IPR036236">
    <property type="entry name" value="Znf_C2H2_sf"/>
</dbReference>
<dbReference type="OrthoDB" id="77607at2759"/>
<sequence length="103" mass="12028">MRLRVGLRDEVLREMRLGFDDEDENYEVLVSWYNEFEQPVCRVCEVVLKSESLWDPHEVSRKHREAISNLKANVAGLTKQNNAKPDIPKAKPERSSSSQFKRP</sequence>
<dbReference type="Proteomes" id="UP000242715">
    <property type="component" value="Unassembled WGS sequence"/>
</dbReference>
<evidence type="ECO:0000256" key="6">
    <source>
        <dbReference type="ARBA" id="ARBA00023242"/>
    </source>
</evidence>
<dbReference type="GO" id="GO:0044773">
    <property type="term" value="P:mitotic DNA damage checkpoint signaling"/>
    <property type="evidence" value="ECO:0007669"/>
    <property type="project" value="TreeGrafter"/>
</dbReference>
<dbReference type="SUPFAM" id="SSF57667">
    <property type="entry name" value="beta-beta-alpha zinc fingers"/>
    <property type="match status" value="1"/>
</dbReference>
<dbReference type="Pfam" id="PF12874">
    <property type="entry name" value="zf-met"/>
    <property type="match status" value="1"/>
</dbReference>
<dbReference type="GO" id="GO:0033260">
    <property type="term" value="P:nuclear DNA replication"/>
    <property type="evidence" value="ECO:0007669"/>
    <property type="project" value="TreeGrafter"/>
</dbReference>
<comment type="subcellular location">
    <subcellularLocation>
        <location evidence="1">Nucleus</location>
    </subcellularLocation>
</comment>
<evidence type="ECO:0000256" key="7">
    <source>
        <dbReference type="SAM" id="MobiDB-lite"/>
    </source>
</evidence>
<dbReference type="InterPro" id="IPR013087">
    <property type="entry name" value="Znf_C2H2_type"/>
</dbReference>
<dbReference type="AlphaFoldDB" id="A0A2Z6P3X1"/>
<keyword evidence="10" id="KW-1185">Reference proteome</keyword>
<accession>A0A2Z6P3X1</accession>
<proteinExistence type="predicted"/>
<evidence type="ECO:0000256" key="4">
    <source>
        <dbReference type="ARBA" id="ARBA00022833"/>
    </source>
</evidence>
<dbReference type="PANTHER" id="PTHR13278">
    <property type="entry name" value="ZINC FINGER PROTEIN 830"/>
    <property type="match status" value="1"/>
</dbReference>
<dbReference type="GO" id="GO:0005681">
    <property type="term" value="C:spliceosomal complex"/>
    <property type="evidence" value="ECO:0007669"/>
    <property type="project" value="InterPro"/>
</dbReference>
<evidence type="ECO:0000256" key="1">
    <source>
        <dbReference type="ARBA" id="ARBA00004123"/>
    </source>
</evidence>
<dbReference type="InterPro" id="IPR040050">
    <property type="entry name" value="ZNF830-like"/>
</dbReference>
<evidence type="ECO:0000256" key="3">
    <source>
        <dbReference type="ARBA" id="ARBA00022771"/>
    </source>
</evidence>
<keyword evidence="5" id="KW-0175">Coiled coil</keyword>
<keyword evidence="3" id="KW-0863">Zinc-finger</keyword>
<keyword evidence="4" id="KW-0862">Zinc</keyword>
<dbReference type="GO" id="GO:0033314">
    <property type="term" value="P:mitotic DNA replication checkpoint signaling"/>
    <property type="evidence" value="ECO:0007669"/>
    <property type="project" value="TreeGrafter"/>
</dbReference>
<keyword evidence="2" id="KW-0479">Metal-binding</keyword>
<protein>
    <recommendedName>
        <fullName evidence="8">C2H2-type domain-containing protein</fullName>
    </recommendedName>
</protein>
<dbReference type="GO" id="GO:0008270">
    <property type="term" value="F:zinc ion binding"/>
    <property type="evidence" value="ECO:0007669"/>
    <property type="project" value="UniProtKB-KW"/>
</dbReference>
<evidence type="ECO:0000259" key="8">
    <source>
        <dbReference type="Pfam" id="PF12874"/>
    </source>
</evidence>
<evidence type="ECO:0000313" key="9">
    <source>
        <dbReference type="EMBL" id="GAU43152.1"/>
    </source>
</evidence>
<dbReference type="EMBL" id="DF973959">
    <property type="protein sequence ID" value="GAU43152.1"/>
    <property type="molecule type" value="Genomic_DNA"/>
</dbReference>
<evidence type="ECO:0000313" key="10">
    <source>
        <dbReference type="Proteomes" id="UP000242715"/>
    </source>
</evidence>
<evidence type="ECO:0000256" key="2">
    <source>
        <dbReference type="ARBA" id="ARBA00022723"/>
    </source>
</evidence>
<evidence type="ECO:0000256" key="5">
    <source>
        <dbReference type="ARBA" id="ARBA00023054"/>
    </source>
</evidence>
<feature type="region of interest" description="Disordered" evidence="7">
    <location>
        <begin position="74"/>
        <end position="103"/>
    </location>
</feature>
<name>A0A2Z6P3X1_TRISU</name>
<keyword evidence="6" id="KW-0539">Nucleus</keyword>
<dbReference type="PANTHER" id="PTHR13278:SF0">
    <property type="entry name" value="ZINC FINGER PROTEIN 830"/>
    <property type="match status" value="1"/>
</dbReference>
<reference evidence="10" key="1">
    <citation type="journal article" date="2017" name="Front. Plant Sci.">
        <title>Climate Clever Clovers: New Paradigm to Reduce the Environmental Footprint of Ruminants by Breeding Low Methanogenic Forages Utilizing Haplotype Variation.</title>
        <authorList>
            <person name="Kaur P."/>
            <person name="Appels R."/>
            <person name="Bayer P.E."/>
            <person name="Keeble-Gagnere G."/>
            <person name="Wang J."/>
            <person name="Hirakawa H."/>
            <person name="Shirasawa K."/>
            <person name="Vercoe P."/>
            <person name="Stefanova K."/>
            <person name="Durmic Z."/>
            <person name="Nichols P."/>
            <person name="Revell C."/>
            <person name="Isobe S.N."/>
            <person name="Edwards D."/>
            <person name="Erskine W."/>
        </authorList>
    </citation>
    <scope>NUCLEOTIDE SEQUENCE [LARGE SCALE GENOMIC DNA]</scope>
    <source>
        <strain evidence="10">cv. Daliak</strain>
    </source>
</reference>